<dbReference type="PANTHER" id="PTHR16223:SF348">
    <property type="entry name" value="TRANSCRIPTION FACTOR LRL2"/>
    <property type="match status" value="1"/>
</dbReference>
<dbReference type="CDD" id="cd11393">
    <property type="entry name" value="bHLH_AtbHLH_like"/>
    <property type="match status" value="1"/>
</dbReference>
<dbReference type="Proteomes" id="UP000015105">
    <property type="component" value="Chromosome 7D"/>
</dbReference>
<dbReference type="GO" id="GO:0005634">
    <property type="term" value="C:nucleus"/>
    <property type="evidence" value="ECO:0007669"/>
    <property type="project" value="UniProtKB-SubCell"/>
</dbReference>
<protein>
    <recommendedName>
        <fullName evidence="7">BHLH domain-containing protein</fullName>
    </recommendedName>
</protein>
<dbReference type="SUPFAM" id="SSF47459">
    <property type="entry name" value="HLH, helix-loop-helix DNA-binding domain"/>
    <property type="match status" value="1"/>
</dbReference>
<dbReference type="GO" id="GO:0046983">
    <property type="term" value="F:protein dimerization activity"/>
    <property type="evidence" value="ECO:0007669"/>
    <property type="project" value="InterPro"/>
</dbReference>
<evidence type="ECO:0000256" key="2">
    <source>
        <dbReference type="ARBA" id="ARBA00005510"/>
    </source>
</evidence>
<reference evidence="9" key="1">
    <citation type="journal article" date="2014" name="Science">
        <title>Ancient hybridizations among the ancestral genomes of bread wheat.</title>
        <authorList>
            <consortium name="International Wheat Genome Sequencing Consortium,"/>
            <person name="Marcussen T."/>
            <person name="Sandve S.R."/>
            <person name="Heier L."/>
            <person name="Spannagl M."/>
            <person name="Pfeifer M."/>
            <person name="Jakobsen K.S."/>
            <person name="Wulff B.B."/>
            <person name="Steuernagel B."/>
            <person name="Mayer K.F."/>
            <person name="Olsen O.A."/>
        </authorList>
    </citation>
    <scope>NUCLEOTIDE SEQUENCE [LARGE SCALE GENOMIC DNA]</scope>
    <source>
        <strain evidence="9">cv. AL8/78</strain>
    </source>
</reference>
<dbReference type="FunFam" id="4.10.280.10:FF:000108">
    <property type="entry name" value="Basic helix-loop-helix transcription factor"/>
    <property type="match status" value="1"/>
</dbReference>
<dbReference type="SMART" id="SM00353">
    <property type="entry name" value="HLH"/>
    <property type="match status" value="1"/>
</dbReference>
<comment type="subcellular location">
    <subcellularLocation>
        <location evidence="1">Nucleus</location>
    </subcellularLocation>
</comment>
<keyword evidence="9" id="KW-1185">Reference proteome</keyword>
<dbReference type="AlphaFoldDB" id="A0A453QYZ6"/>
<feature type="compositionally biased region" description="Gly residues" evidence="6">
    <location>
        <begin position="88"/>
        <end position="98"/>
    </location>
</feature>
<keyword evidence="5" id="KW-0539">Nucleus</keyword>
<keyword evidence="4" id="KW-0804">Transcription</keyword>
<name>A0A453QYZ6_AEGTS</name>
<feature type="region of interest" description="Disordered" evidence="6">
    <location>
        <begin position="88"/>
        <end position="119"/>
    </location>
</feature>
<dbReference type="InterPro" id="IPR045239">
    <property type="entry name" value="bHLH95_bHLH"/>
</dbReference>
<feature type="region of interest" description="Disordered" evidence="6">
    <location>
        <begin position="223"/>
        <end position="259"/>
    </location>
</feature>
<reference evidence="9" key="2">
    <citation type="journal article" date="2017" name="Nat. Plants">
        <title>The Aegilops tauschii genome reveals multiple impacts of transposons.</title>
        <authorList>
            <person name="Zhao G."/>
            <person name="Zou C."/>
            <person name="Li K."/>
            <person name="Wang K."/>
            <person name="Li T."/>
            <person name="Gao L."/>
            <person name="Zhang X."/>
            <person name="Wang H."/>
            <person name="Yang Z."/>
            <person name="Liu X."/>
            <person name="Jiang W."/>
            <person name="Mao L."/>
            <person name="Kong X."/>
            <person name="Jiao Y."/>
            <person name="Jia J."/>
        </authorList>
    </citation>
    <scope>NUCLEOTIDE SEQUENCE [LARGE SCALE GENOMIC DNA]</scope>
    <source>
        <strain evidence="9">cv. AL8/78</strain>
    </source>
</reference>
<dbReference type="GO" id="GO:0000978">
    <property type="term" value="F:RNA polymerase II cis-regulatory region sequence-specific DNA binding"/>
    <property type="evidence" value="ECO:0007669"/>
    <property type="project" value="TreeGrafter"/>
</dbReference>
<dbReference type="EnsemblPlants" id="AET7Gv20374800.3">
    <property type="protein sequence ID" value="AET7Gv20374800.3"/>
    <property type="gene ID" value="AET7Gv20374800"/>
</dbReference>
<evidence type="ECO:0000256" key="3">
    <source>
        <dbReference type="ARBA" id="ARBA00023015"/>
    </source>
</evidence>
<feature type="region of interest" description="Disordered" evidence="6">
    <location>
        <begin position="321"/>
        <end position="348"/>
    </location>
</feature>
<comment type="similarity">
    <text evidence="2">Belongs to the bHLH protein family.</text>
</comment>
<evidence type="ECO:0000256" key="6">
    <source>
        <dbReference type="SAM" id="MobiDB-lite"/>
    </source>
</evidence>
<dbReference type="Pfam" id="PF00010">
    <property type="entry name" value="HLH"/>
    <property type="match status" value="1"/>
</dbReference>
<reference evidence="8" key="3">
    <citation type="journal article" date="2017" name="Nature">
        <title>Genome sequence of the progenitor of the wheat D genome Aegilops tauschii.</title>
        <authorList>
            <person name="Luo M.C."/>
            <person name="Gu Y.Q."/>
            <person name="Puiu D."/>
            <person name="Wang H."/>
            <person name="Twardziok S.O."/>
            <person name="Deal K.R."/>
            <person name="Huo N."/>
            <person name="Zhu T."/>
            <person name="Wang L."/>
            <person name="Wang Y."/>
            <person name="McGuire P.E."/>
            <person name="Liu S."/>
            <person name="Long H."/>
            <person name="Ramasamy R.K."/>
            <person name="Rodriguez J.C."/>
            <person name="Van S.L."/>
            <person name="Yuan L."/>
            <person name="Wang Z."/>
            <person name="Xia Z."/>
            <person name="Xiao L."/>
            <person name="Anderson O.D."/>
            <person name="Ouyang S."/>
            <person name="Liang Y."/>
            <person name="Zimin A.V."/>
            <person name="Pertea G."/>
            <person name="Qi P."/>
            <person name="Bennetzen J.L."/>
            <person name="Dai X."/>
            <person name="Dawson M.W."/>
            <person name="Muller H.G."/>
            <person name="Kugler K."/>
            <person name="Rivarola-Duarte L."/>
            <person name="Spannagl M."/>
            <person name="Mayer K.F.X."/>
            <person name="Lu F.H."/>
            <person name="Bevan M.W."/>
            <person name="Leroy P."/>
            <person name="Li P."/>
            <person name="You F.M."/>
            <person name="Sun Q."/>
            <person name="Liu Z."/>
            <person name="Lyons E."/>
            <person name="Wicker T."/>
            <person name="Salzberg S.L."/>
            <person name="Devos K.M."/>
            <person name="Dvorak J."/>
        </authorList>
    </citation>
    <scope>NUCLEOTIDE SEQUENCE [LARGE SCALE GENOMIC DNA]</scope>
    <source>
        <strain evidence="8">cv. AL8/78</strain>
    </source>
</reference>
<evidence type="ECO:0000313" key="8">
    <source>
        <dbReference type="EnsemblPlants" id="AET7Gv20374800.3"/>
    </source>
</evidence>
<evidence type="ECO:0000259" key="7">
    <source>
        <dbReference type="PROSITE" id="PS50888"/>
    </source>
</evidence>
<feature type="compositionally biased region" description="Gly residues" evidence="6">
    <location>
        <begin position="244"/>
        <end position="258"/>
    </location>
</feature>
<reference evidence="8" key="5">
    <citation type="journal article" date="2021" name="G3 (Bethesda)">
        <title>Aegilops tauschii genome assembly Aet v5.0 features greater sequence contiguity and improved annotation.</title>
        <authorList>
            <person name="Wang L."/>
            <person name="Zhu T."/>
            <person name="Rodriguez J.C."/>
            <person name="Deal K.R."/>
            <person name="Dubcovsky J."/>
            <person name="McGuire P.E."/>
            <person name="Lux T."/>
            <person name="Spannagl M."/>
            <person name="Mayer K.F.X."/>
            <person name="Baldrich P."/>
            <person name="Meyers B.C."/>
            <person name="Huo N."/>
            <person name="Gu Y.Q."/>
            <person name="Zhou H."/>
            <person name="Devos K.M."/>
            <person name="Bennetzen J.L."/>
            <person name="Unver T."/>
            <person name="Budak H."/>
            <person name="Gulick P.J."/>
            <person name="Galiba G."/>
            <person name="Kalapos B."/>
            <person name="Nelson D.R."/>
            <person name="Li P."/>
            <person name="You F.M."/>
            <person name="Luo M.C."/>
            <person name="Dvorak J."/>
        </authorList>
    </citation>
    <scope>NUCLEOTIDE SEQUENCE [LARGE SCALE GENOMIC DNA]</scope>
    <source>
        <strain evidence="8">cv. AL8/78</strain>
    </source>
</reference>
<dbReference type="InterPro" id="IPR011598">
    <property type="entry name" value="bHLH_dom"/>
</dbReference>
<keyword evidence="3" id="KW-0805">Transcription regulation</keyword>
<dbReference type="InterPro" id="IPR036638">
    <property type="entry name" value="HLH_DNA-bd_sf"/>
</dbReference>
<dbReference type="Gramene" id="AET7Gv20374800.3">
    <property type="protein sequence ID" value="AET7Gv20374800.3"/>
    <property type="gene ID" value="AET7Gv20374800"/>
</dbReference>
<dbReference type="InterPro" id="IPR045843">
    <property type="entry name" value="IND-like"/>
</dbReference>
<dbReference type="GO" id="GO:0000981">
    <property type="term" value="F:DNA-binding transcription factor activity, RNA polymerase II-specific"/>
    <property type="evidence" value="ECO:0007669"/>
    <property type="project" value="TreeGrafter"/>
</dbReference>
<proteinExistence type="inferred from homology"/>
<organism evidence="8 9">
    <name type="scientific">Aegilops tauschii subsp. strangulata</name>
    <name type="common">Goatgrass</name>
    <dbReference type="NCBI Taxonomy" id="200361"/>
    <lineage>
        <taxon>Eukaryota</taxon>
        <taxon>Viridiplantae</taxon>
        <taxon>Streptophyta</taxon>
        <taxon>Embryophyta</taxon>
        <taxon>Tracheophyta</taxon>
        <taxon>Spermatophyta</taxon>
        <taxon>Magnoliopsida</taxon>
        <taxon>Liliopsida</taxon>
        <taxon>Poales</taxon>
        <taxon>Poaceae</taxon>
        <taxon>BOP clade</taxon>
        <taxon>Pooideae</taxon>
        <taxon>Triticodae</taxon>
        <taxon>Triticeae</taxon>
        <taxon>Triticinae</taxon>
        <taxon>Aegilops</taxon>
    </lineage>
</organism>
<evidence type="ECO:0000256" key="4">
    <source>
        <dbReference type="ARBA" id="ARBA00023163"/>
    </source>
</evidence>
<dbReference type="PANTHER" id="PTHR16223">
    <property type="entry name" value="TRANSCRIPTION FACTOR BHLH83-RELATED"/>
    <property type="match status" value="1"/>
</dbReference>
<evidence type="ECO:0000313" key="9">
    <source>
        <dbReference type="Proteomes" id="UP000015105"/>
    </source>
</evidence>
<reference evidence="8" key="4">
    <citation type="submission" date="2019-03" db="UniProtKB">
        <authorList>
            <consortium name="EnsemblPlants"/>
        </authorList>
    </citation>
    <scope>IDENTIFICATION</scope>
</reference>
<feature type="domain" description="BHLH" evidence="7">
    <location>
        <begin position="142"/>
        <end position="191"/>
    </location>
</feature>
<dbReference type="PROSITE" id="PS50888">
    <property type="entry name" value="BHLH"/>
    <property type="match status" value="1"/>
</dbReference>
<accession>A0A453QYZ6</accession>
<dbReference type="Gene3D" id="4.10.280.10">
    <property type="entry name" value="Helix-loop-helix DNA-binding domain"/>
    <property type="match status" value="1"/>
</dbReference>
<feature type="region of interest" description="Disordered" evidence="6">
    <location>
        <begin position="1"/>
        <end position="20"/>
    </location>
</feature>
<sequence>PRARPMAGGDGGGGGAAQDDFFDQMLSTLPSAWGDLGAGGKSPWEIAAGAEDLGAFDESTLLASRLRQHQIGGEKPVMLQLTDLQRQGLGGEESGGTGFSPLPLFADRSPPQSREEMDGGFKSPNGTGGDHALFNGFGVHGAGAAVQPPFGQLRRERIAERMKSLQELVPNANKTDKASMLDEIIDYVKFLQLQVKVLSMSRLGGAAGMAPLVASMSSEVQANSSAKSSNGGGNSGAAAAAKANGGGESGGGGGGGGLRVTEHQVAKMMEEDMGTAMQYLQGKGLCLMPISLASAISSATTTTTSPTSLLARQAVRPAAALASANGGGDDAAARPVKVDAGAASGGKP</sequence>
<evidence type="ECO:0000256" key="1">
    <source>
        <dbReference type="ARBA" id="ARBA00004123"/>
    </source>
</evidence>
<evidence type="ECO:0000256" key="5">
    <source>
        <dbReference type="ARBA" id="ARBA00023242"/>
    </source>
</evidence>